<comment type="caution">
    <text evidence="1">The sequence shown here is derived from an EMBL/GenBank/DDBJ whole genome shotgun (WGS) entry which is preliminary data.</text>
</comment>
<organism evidence="1 2">
    <name type="scientific">Acanthoscelides obtectus</name>
    <name type="common">Bean weevil</name>
    <name type="synonym">Bruchus obtectus</name>
    <dbReference type="NCBI Taxonomy" id="200917"/>
    <lineage>
        <taxon>Eukaryota</taxon>
        <taxon>Metazoa</taxon>
        <taxon>Ecdysozoa</taxon>
        <taxon>Arthropoda</taxon>
        <taxon>Hexapoda</taxon>
        <taxon>Insecta</taxon>
        <taxon>Pterygota</taxon>
        <taxon>Neoptera</taxon>
        <taxon>Endopterygota</taxon>
        <taxon>Coleoptera</taxon>
        <taxon>Polyphaga</taxon>
        <taxon>Cucujiformia</taxon>
        <taxon>Chrysomeloidea</taxon>
        <taxon>Chrysomelidae</taxon>
        <taxon>Bruchinae</taxon>
        <taxon>Bruchini</taxon>
        <taxon>Acanthoscelides</taxon>
    </lineage>
</organism>
<evidence type="ECO:0000313" key="2">
    <source>
        <dbReference type="Proteomes" id="UP001152888"/>
    </source>
</evidence>
<name>A0A9P0Q2K7_ACAOB</name>
<reference evidence="1" key="1">
    <citation type="submission" date="2022-03" db="EMBL/GenBank/DDBJ databases">
        <authorList>
            <person name="Sayadi A."/>
        </authorList>
    </citation>
    <scope>NUCLEOTIDE SEQUENCE</scope>
</reference>
<proteinExistence type="predicted"/>
<dbReference type="AlphaFoldDB" id="A0A9P0Q2K7"/>
<accession>A0A9P0Q2K7</accession>
<sequence length="25" mass="2741">MNPELSLNSPALYTLHCTGKKPARV</sequence>
<dbReference type="EMBL" id="CAKOFQ010007804">
    <property type="protein sequence ID" value="CAH2008367.1"/>
    <property type="molecule type" value="Genomic_DNA"/>
</dbReference>
<evidence type="ECO:0000313" key="1">
    <source>
        <dbReference type="EMBL" id="CAH2008367.1"/>
    </source>
</evidence>
<gene>
    <name evidence="1" type="ORF">ACAOBT_LOCUS30197</name>
</gene>
<dbReference type="Proteomes" id="UP001152888">
    <property type="component" value="Unassembled WGS sequence"/>
</dbReference>
<keyword evidence="2" id="KW-1185">Reference proteome</keyword>
<protein>
    <submittedName>
        <fullName evidence="1">Uncharacterized protein</fullName>
    </submittedName>
</protein>